<sequence length="152" mass="17096">MEPAVVTRQTFNVLGVQSRIDPRTADYRSIWEKQFEPHHDFVRRLATEPGYYGMYFPSEVPGKVDFIAGMAVADTGEIPRGLVVREVPVAQYAVFECKMDAIGSTWEKIYGGWLADSEQYAEDESKACFEYFPPGADEGKALVSIHVPLRAK</sequence>
<proteinExistence type="predicted"/>
<comment type="caution">
    <text evidence="2">The sequence shown here is derived from an EMBL/GenBank/DDBJ whole genome shotgun (WGS) entry which is preliminary data.</text>
</comment>
<evidence type="ECO:0000313" key="3">
    <source>
        <dbReference type="Proteomes" id="UP000777784"/>
    </source>
</evidence>
<dbReference type="AlphaFoldDB" id="A0A948W2X5"/>
<dbReference type="Gene3D" id="3.20.80.10">
    <property type="entry name" value="Regulatory factor, effector binding domain"/>
    <property type="match status" value="1"/>
</dbReference>
<organism evidence="2 3">
    <name type="scientific">Eiseniibacteriota bacterium</name>
    <dbReference type="NCBI Taxonomy" id="2212470"/>
    <lineage>
        <taxon>Bacteria</taxon>
        <taxon>Candidatus Eiseniibacteriota</taxon>
    </lineage>
</organism>
<gene>
    <name evidence="2" type="ORF">KJ970_05970</name>
</gene>
<dbReference type="EMBL" id="JAHJDP010000031">
    <property type="protein sequence ID" value="MBU2690457.1"/>
    <property type="molecule type" value="Genomic_DNA"/>
</dbReference>
<protein>
    <submittedName>
        <fullName evidence="2">GyrI-like domain-containing protein</fullName>
    </submittedName>
</protein>
<dbReference type="Pfam" id="PF14526">
    <property type="entry name" value="Cass2"/>
    <property type="match status" value="1"/>
</dbReference>
<dbReference type="InterPro" id="IPR053182">
    <property type="entry name" value="YobU-like_regulator"/>
</dbReference>
<feature type="domain" description="AraC effector-binding" evidence="1">
    <location>
        <begin position="1"/>
        <end position="150"/>
    </location>
</feature>
<dbReference type="SUPFAM" id="SSF55136">
    <property type="entry name" value="Probable bacterial effector-binding domain"/>
    <property type="match status" value="1"/>
</dbReference>
<dbReference type="InterPro" id="IPR029441">
    <property type="entry name" value="Cass2"/>
</dbReference>
<reference evidence="2" key="1">
    <citation type="submission" date="2021-05" db="EMBL/GenBank/DDBJ databases">
        <title>Energy efficiency and biological interactions define the core microbiome of deep oligotrophic groundwater.</title>
        <authorList>
            <person name="Mehrshad M."/>
            <person name="Lopez-Fernandez M."/>
            <person name="Bell E."/>
            <person name="Bernier-Latmani R."/>
            <person name="Bertilsson S."/>
            <person name="Dopson M."/>
        </authorList>
    </citation>
    <scope>NUCLEOTIDE SEQUENCE</scope>
    <source>
        <strain evidence="2">Modern_marine.mb.64</strain>
    </source>
</reference>
<dbReference type="Proteomes" id="UP000777784">
    <property type="component" value="Unassembled WGS sequence"/>
</dbReference>
<dbReference type="PANTHER" id="PTHR36444">
    <property type="entry name" value="TRANSCRIPTIONAL REGULATOR PROTEIN YOBU-RELATED"/>
    <property type="match status" value="1"/>
</dbReference>
<dbReference type="PANTHER" id="PTHR36444:SF2">
    <property type="entry name" value="TRANSCRIPTIONAL REGULATOR PROTEIN YOBU-RELATED"/>
    <property type="match status" value="1"/>
</dbReference>
<evidence type="ECO:0000259" key="1">
    <source>
        <dbReference type="SMART" id="SM00871"/>
    </source>
</evidence>
<name>A0A948W2X5_UNCEI</name>
<dbReference type="InterPro" id="IPR010499">
    <property type="entry name" value="AraC_E-bd"/>
</dbReference>
<dbReference type="InterPro" id="IPR011256">
    <property type="entry name" value="Reg_factor_effector_dom_sf"/>
</dbReference>
<dbReference type="SMART" id="SM00871">
    <property type="entry name" value="AraC_E_bind"/>
    <property type="match status" value="1"/>
</dbReference>
<evidence type="ECO:0000313" key="2">
    <source>
        <dbReference type="EMBL" id="MBU2690457.1"/>
    </source>
</evidence>
<accession>A0A948W2X5</accession>